<reference evidence="2" key="1">
    <citation type="submission" date="2020-03" db="EMBL/GenBank/DDBJ databases">
        <authorList>
            <person name="Weist P."/>
        </authorList>
    </citation>
    <scope>NUCLEOTIDE SEQUENCE</scope>
</reference>
<organism evidence="2 3">
    <name type="scientific">Pleuronectes platessa</name>
    <name type="common">European plaice</name>
    <dbReference type="NCBI Taxonomy" id="8262"/>
    <lineage>
        <taxon>Eukaryota</taxon>
        <taxon>Metazoa</taxon>
        <taxon>Chordata</taxon>
        <taxon>Craniata</taxon>
        <taxon>Vertebrata</taxon>
        <taxon>Euteleostomi</taxon>
        <taxon>Actinopterygii</taxon>
        <taxon>Neopterygii</taxon>
        <taxon>Teleostei</taxon>
        <taxon>Neoteleostei</taxon>
        <taxon>Acanthomorphata</taxon>
        <taxon>Carangaria</taxon>
        <taxon>Pleuronectiformes</taxon>
        <taxon>Pleuronectoidei</taxon>
        <taxon>Pleuronectidae</taxon>
        <taxon>Pleuronectes</taxon>
    </lineage>
</organism>
<evidence type="ECO:0000256" key="1">
    <source>
        <dbReference type="SAM" id="MobiDB-lite"/>
    </source>
</evidence>
<evidence type="ECO:0000313" key="2">
    <source>
        <dbReference type="EMBL" id="CAB1424111.1"/>
    </source>
</evidence>
<proteinExistence type="predicted"/>
<evidence type="ECO:0000313" key="3">
    <source>
        <dbReference type="Proteomes" id="UP001153269"/>
    </source>
</evidence>
<dbReference type="AlphaFoldDB" id="A0A9N7YFY2"/>
<keyword evidence="3" id="KW-1185">Reference proteome</keyword>
<feature type="region of interest" description="Disordered" evidence="1">
    <location>
        <begin position="266"/>
        <end position="326"/>
    </location>
</feature>
<sequence>MPDPAGRCPRPTTMTTTLRGRRLLPSTAASGPGINHSASSSPPRPSMTWHLQPISGRGRDFCRSVAMESIRWLQLNNFHQQMTIMKTSPLQSQTRPASVHQGASGLTVVFRSPKDPEILQLSGADWRDEPLQTGLVDLDSVDLDSVDLDSDTQWYGPDGRRRGVAVEEQGADRAEPSRVRPRAVWGVRVGLSGSGWQIRGSGVEVLVVVGGCMCVDVYGGGGVNASSLRRITAELLLLLRVNVLLLFSTGFHGGEVGELQRAVGVDTPGEEGEAVGEEGGGSEAPDVDPLKNKRGRQQEKRFKPSENRVNVSRTEPAPAGPRSRAAASILRVSQPSILRSLLPPRIEVFDRLSIDFSDKRTLTLKGTRVINHPSSNRVSYQRFRPGIKPIT</sequence>
<dbReference type="Proteomes" id="UP001153269">
    <property type="component" value="Unassembled WGS sequence"/>
</dbReference>
<comment type="caution">
    <text evidence="2">The sequence shown here is derived from an EMBL/GenBank/DDBJ whole genome shotgun (WGS) entry which is preliminary data.</text>
</comment>
<dbReference type="EMBL" id="CADEAL010000706">
    <property type="protein sequence ID" value="CAB1424111.1"/>
    <property type="molecule type" value="Genomic_DNA"/>
</dbReference>
<gene>
    <name evidence="2" type="ORF">PLEPLA_LOCUS12032</name>
</gene>
<feature type="compositionally biased region" description="Low complexity" evidence="1">
    <location>
        <begin position="316"/>
        <end position="326"/>
    </location>
</feature>
<feature type="region of interest" description="Disordered" evidence="1">
    <location>
        <begin position="21"/>
        <end position="52"/>
    </location>
</feature>
<feature type="compositionally biased region" description="Basic and acidic residues" evidence="1">
    <location>
        <begin position="288"/>
        <end position="306"/>
    </location>
</feature>
<accession>A0A9N7YFY2</accession>
<name>A0A9N7YFY2_PLEPL</name>
<protein>
    <submittedName>
        <fullName evidence="2">Uncharacterized protein</fullName>
    </submittedName>
</protein>